<sequence length="188" mass="22031">MGNTIRVGTIIQIFSNEKLTGIYIVSKLSIGNLIQDKYALIGTNGQHYLNMYFNSLEDLEIQLDLEDLWKTLNINVKKLLLEQDSEEQLKKMIIKQSESNVIIDEWIIEKEYSLIYKLEDVIRNFINSLSGRYGFLKNIQIEKDKNTEVYYKGDLFLDIGIMLNIRIELINDEKKQTKTWRCKAILIS</sequence>
<dbReference type="EMBL" id="NFDL01000073">
    <property type="protein sequence ID" value="OTY41158.1"/>
    <property type="molecule type" value="Genomic_DNA"/>
</dbReference>
<accession>A0A243B851</accession>
<name>A0A243B851_BACTU</name>
<proteinExistence type="predicted"/>
<reference evidence="1 2" key="1">
    <citation type="submission" date="2016-10" db="EMBL/GenBank/DDBJ databases">
        <title>Comparative genomics of Bacillus thuringiensis reveals a path to pathogens against multiple invertebrate hosts.</title>
        <authorList>
            <person name="Zheng J."/>
            <person name="Gao Q."/>
            <person name="Liu H."/>
            <person name="Peng D."/>
            <person name="Ruan L."/>
            <person name="Sun M."/>
        </authorList>
    </citation>
    <scope>NUCLEOTIDE SEQUENCE [LARGE SCALE GENOMIC DNA]</scope>
    <source>
        <strain evidence="1">BGSC 4BX1</strain>
    </source>
</reference>
<protein>
    <submittedName>
        <fullName evidence="1">Uncharacterized protein</fullName>
    </submittedName>
</protein>
<evidence type="ECO:0000313" key="2">
    <source>
        <dbReference type="Proteomes" id="UP000195089"/>
    </source>
</evidence>
<gene>
    <name evidence="1" type="ORF">BK742_18045</name>
</gene>
<comment type="caution">
    <text evidence="1">The sequence shown here is derived from an EMBL/GenBank/DDBJ whole genome shotgun (WGS) entry which is preliminary data.</text>
</comment>
<dbReference type="RefSeq" id="WP_088119895.1">
    <property type="nucleotide sequence ID" value="NZ_NFDL01000073.1"/>
</dbReference>
<dbReference type="AlphaFoldDB" id="A0A243B851"/>
<evidence type="ECO:0000313" key="1">
    <source>
        <dbReference type="EMBL" id="OTY41158.1"/>
    </source>
</evidence>
<dbReference type="Proteomes" id="UP000195089">
    <property type="component" value="Unassembled WGS sequence"/>
</dbReference>
<organism evidence="1 2">
    <name type="scientific">Bacillus thuringiensis serovar pingluonsis</name>
    <dbReference type="NCBI Taxonomy" id="180881"/>
    <lineage>
        <taxon>Bacteria</taxon>
        <taxon>Bacillati</taxon>
        <taxon>Bacillota</taxon>
        <taxon>Bacilli</taxon>
        <taxon>Bacillales</taxon>
        <taxon>Bacillaceae</taxon>
        <taxon>Bacillus</taxon>
        <taxon>Bacillus cereus group</taxon>
    </lineage>
</organism>